<evidence type="ECO:0000259" key="7">
    <source>
        <dbReference type="Pfam" id="PF03151"/>
    </source>
</evidence>
<evidence type="ECO:0000256" key="1">
    <source>
        <dbReference type="ARBA" id="ARBA00004141"/>
    </source>
</evidence>
<feature type="compositionally biased region" description="Basic and acidic residues" evidence="5">
    <location>
        <begin position="296"/>
        <end position="307"/>
    </location>
</feature>
<name>A0A7S4AZ37_CHRCT</name>
<evidence type="ECO:0000256" key="4">
    <source>
        <dbReference type="ARBA" id="ARBA00023136"/>
    </source>
</evidence>
<feature type="transmembrane region" description="Helical" evidence="6">
    <location>
        <begin position="73"/>
        <end position="89"/>
    </location>
</feature>
<accession>A0A7S4AZ37</accession>
<feature type="region of interest" description="Disordered" evidence="5">
    <location>
        <begin position="296"/>
        <end position="332"/>
    </location>
</feature>
<keyword evidence="2 6" id="KW-0812">Transmembrane</keyword>
<feature type="transmembrane region" description="Helical" evidence="6">
    <location>
        <begin position="151"/>
        <end position="171"/>
    </location>
</feature>
<dbReference type="EMBL" id="HBIZ01000397">
    <property type="protein sequence ID" value="CAE0747634.1"/>
    <property type="molecule type" value="Transcribed_RNA"/>
</dbReference>
<feature type="transmembrane region" description="Helical" evidence="6">
    <location>
        <begin position="101"/>
        <end position="119"/>
    </location>
</feature>
<feature type="transmembrane region" description="Helical" evidence="6">
    <location>
        <begin position="246"/>
        <end position="267"/>
    </location>
</feature>
<dbReference type="AlphaFoldDB" id="A0A7S4AZ37"/>
<feature type="domain" description="Sugar phosphate transporter" evidence="7">
    <location>
        <begin position="18"/>
        <end position="266"/>
    </location>
</feature>
<organism evidence="8">
    <name type="scientific">Chrysotila carterae</name>
    <name type="common">Marine alga</name>
    <name type="synonym">Syracosphaera carterae</name>
    <dbReference type="NCBI Taxonomy" id="13221"/>
    <lineage>
        <taxon>Eukaryota</taxon>
        <taxon>Haptista</taxon>
        <taxon>Haptophyta</taxon>
        <taxon>Prymnesiophyceae</taxon>
        <taxon>Isochrysidales</taxon>
        <taxon>Isochrysidaceae</taxon>
        <taxon>Chrysotila</taxon>
    </lineage>
</organism>
<dbReference type="InterPro" id="IPR004853">
    <property type="entry name" value="Sugar_P_trans_dom"/>
</dbReference>
<feature type="transmembrane region" description="Helical" evidence="6">
    <location>
        <begin position="38"/>
        <end position="61"/>
    </location>
</feature>
<evidence type="ECO:0000256" key="5">
    <source>
        <dbReference type="SAM" id="MobiDB-lite"/>
    </source>
</evidence>
<keyword evidence="4 6" id="KW-0472">Membrane</keyword>
<protein>
    <recommendedName>
        <fullName evidence="7">Sugar phosphate transporter domain-containing protein</fullName>
    </recommendedName>
</protein>
<proteinExistence type="predicted"/>
<feature type="transmembrane region" description="Helical" evidence="6">
    <location>
        <begin position="273"/>
        <end position="290"/>
    </location>
</feature>
<feature type="transmembrane region" description="Helical" evidence="6">
    <location>
        <begin position="215"/>
        <end position="239"/>
    </location>
</feature>
<evidence type="ECO:0000256" key="6">
    <source>
        <dbReference type="SAM" id="Phobius"/>
    </source>
</evidence>
<dbReference type="Pfam" id="PF03151">
    <property type="entry name" value="TPT"/>
    <property type="match status" value="1"/>
</dbReference>
<sequence length="332" mass="36074">MLKGFTGSAAFAILGYGTCSSVLLILNKLAVHLLPAPMFVLLAQVTCSWVAVKVCGLLGFIEVDELEWAKLRGFVFVSIAFLASIFANIKTLQYANVETFIVFRSSTPIVIGVADWLFLNRELPNLRSALSICALAGGSILYVLTDAAFVVRGYVWVCVWFVIFCFDQLYIKHAVDSVKVRSNWGRVFFTNLWASAFLAVSTLATEPQLLLDIDWSMPTVLALAVSCVVGVAMSYFAFLCRAAVSATSFTVIGNVCKIITVLINISIWDKHASPLGICFLLVCLLAAGAYQQAPLRDSDRSLQKADDAASLLKPEGESDLSEPESGTKNQQG</sequence>
<evidence type="ECO:0000256" key="3">
    <source>
        <dbReference type="ARBA" id="ARBA00022989"/>
    </source>
</evidence>
<evidence type="ECO:0000256" key="2">
    <source>
        <dbReference type="ARBA" id="ARBA00022692"/>
    </source>
</evidence>
<dbReference type="GO" id="GO:0016020">
    <property type="term" value="C:membrane"/>
    <property type="evidence" value="ECO:0007669"/>
    <property type="project" value="UniProtKB-SubCell"/>
</dbReference>
<gene>
    <name evidence="8" type="ORF">PCAR00345_LOCUS216</name>
</gene>
<reference evidence="8" key="1">
    <citation type="submission" date="2021-01" db="EMBL/GenBank/DDBJ databases">
        <authorList>
            <person name="Corre E."/>
            <person name="Pelletier E."/>
            <person name="Niang G."/>
            <person name="Scheremetjew M."/>
            <person name="Finn R."/>
            <person name="Kale V."/>
            <person name="Holt S."/>
            <person name="Cochrane G."/>
            <person name="Meng A."/>
            <person name="Brown T."/>
            <person name="Cohen L."/>
        </authorList>
    </citation>
    <scope>NUCLEOTIDE SEQUENCE</scope>
    <source>
        <strain evidence="8">CCMP645</strain>
    </source>
</reference>
<feature type="transmembrane region" description="Helical" evidence="6">
    <location>
        <begin position="7"/>
        <end position="26"/>
    </location>
</feature>
<dbReference type="PANTHER" id="PTHR11132">
    <property type="entry name" value="SOLUTE CARRIER FAMILY 35"/>
    <property type="match status" value="1"/>
</dbReference>
<dbReference type="InterPro" id="IPR050186">
    <property type="entry name" value="TPT_transporter"/>
</dbReference>
<comment type="subcellular location">
    <subcellularLocation>
        <location evidence="1">Membrane</location>
        <topology evidence="1">Multi-pass membrane protein</topology>
    </subcellularLocation>
</comment>
<evidence type="ECO:0000313" key="8">
    <source>
        <dbReference type="EMBL" id="CAE0747634.1"/>
    </source>
</evidence>
<feature type="transmembrane region" description="Helical" evidence="6">
    <location>
        <begin position="183"/>
        <end position="203"/>
    </location>
</feature>
<keyword evidence="3 6" id="KW-1133">Transmembrane helix</keyword>